<gene>
    <name evidence="1" type="primary">NCL1_18726</name>
    <name evidence="1" type="ORF">TNCT_422851</name>
</gene>
<dbReference type="OrthoDB" id="6443040at2759"/>
<proteinExistence type="predicted"/>
<evidence type="ECO:0000313" key="1">
    <source>
        <dbReference type="EMBL" id="GFQ77109.1"/>
    </source>
</evidence>
<name>A0A8X6GZW3_TRICU</name>
<comment type="caution">
    <text evidence="1">The sequence shown here is derived from an EMBL/GenBank/DDBJ whole genome shotgun (WGS) entry which is preliminary data.</text>
</comment>
<protein>
    <submittedName>
        <fullName evidence="1">Uncharacterized protein</fullName>
    </submittedName>
</protein>
<dbReference type="Proteomes" id="UP000887116">
    <property type="component" value="Unassembled WGS sequence"/>
</dbReference>
<reference evidence="1" key="1">
    <citation type="submission" date="2020-07" db="EMBL/GenBank/DDBJ databases">
        <title>Multicomponent nature underlies the extraordinary mechanical properties of spider dragline silk.</title>
        <authorList>
            <person name="Kono N."/>
            <person name="Nakamura H."/>
            <person name="Mori M."/>
            <person name="Yoshida Y."/>
            <person name="Ohtoshi R."/>
            <person name="Malay A.D."/>
            <person name="Moran D.A.P."/>
            <person name="Tomita M."/>
            <person name="Numata K."/>
            <person name="Arakawa K."/>
        </authorList>
    </citation>
    <scope>NUCLEOTIDE SEQUENCE</scope>
</reference>
<sequence>MSRCPTCTPNSSQRTEIATNHISAYTAQTKNLRLTLIDITFCGKKGRVCADTGSSQSIVGEKMYQAKGNRTLLGTDFLSSAGLVLDVKNACWYFWDNPTHKYSFGKELDTPRPWLRICPVTPANKERGKVKV</sequence>
<keyword evidence="2" id="KW-1185">Reference proteome</keyword>
<accession>A0A8X6GZW3</accession>
<organism evidence="1 2">
    <name type="scientific">Trichonephila clavata</name>
    <name type="common">Joro spider</name>
    <name type="synonym">Nephila clavata</name>
    <dbReference type="NCBI Taxonomy" id="2740835"/>
    <lineage>
        <taxon>Eukaryota</taxon>
        <taxon>Metazoa</taxon>
        <taxon>Ecdysozoa</taxon>
        <taxon>Arthropoda</taxon>
        <taxon>Chelicerata</taxon>
        <taxon>Arachnida</taxon>
        <taxon>Araneae</taxon>
        <taxon>Araneomorphae</taxon>
        <taxon>Entelegynae</taxon>
        <taxon>Araneoidea</taxon>
        <taxon>Nephilidae</taxon>
        <taxon>Trichonephila</taxon>
    </lineage>
</organism>
<evidence type="ECO:0000313" key="2">
    <source>
        <dbReference type="Proteomes" id="UP000887116"/>
    </source>
</evidence>
<dbReference type="AlphaFoldDB" id="A0A8X6GZW3"/>
<dbReference type="EMBL" id="BMAO01021739">
    <property type="protein sequence ID" value="GFQ77109.1"/>
    <property type="molecule type" value="Genomic_DNA"/>
</dbReference>